<evidence type="ECO:0000313" key="2">
    <source>
        <dbReference type="Proteomes" id="UP000297567"/>
    </source>
</evidence>
<sequence length="390" mass="46447">MPNRENPNSYKYIEFYKDNEIESFYQSNGFDVFFFMDIFGEYLKKKHVGLFFFSIEKLLKCIFVYRIYSIRELRIFLVFELRVNFSIFILKKIKPSYIIVGYDILFPAYFQLAANELQIKTIALTERQFVMHSENLPVFVDYYFIPGDSFNRVIEKNQYSIVEKTFSIGLIRTDYAFELQKKVKVKKNQVIIFDFHSEEVNSISLLSWQNNLLFYKDIYKLISNFPQYEFVIRGKNILWTKLAYFQEIFLKLKQLRNLIISDIDEIGESYRLLVQSEYVIARVTSIAEEAIAMGKKVIFHENFLEGRRDILNLFGLDNMALVSYDANELIESFTQIIDSSHDFRDFKKIIDMYSIADGKVRERYLERIKVIFETVSRKDFVFSDSVKSIS</sequence>
<proteinExistence type="predicted"/>
<reference evidence="1" key="1">
    <citation type="journal article" date="2019" name="PLoS Negl. Trop. Dis.">
        <title>Revisiting the worldwide diversity of Leptospira species in the environment.</title>
        <authorList>
            <person name="Vincent A.T."/>
            <person name="Schiettekatte O."/>
            <person name="Bourhy P."/>
            <person name="Veyrier F.J."/>
            <person name="Picardeau M."/>
        </authorList>
    </citation>
    <scope>NUCLEOTIDE SEQUENCE [LARGE SCALE GENOMIC DNA]</scope>
    <source>
        <strain evidence="1">201702451</strain>
    </source>
</reference>
<name>A0A4Z1A7U8_9LEPT</name>
<accession>A0A4Z1A7U8</accession>
<evidence type="ECO:0000313" key="1">
    <source>
        <dbReference type="EMBL" id="TGL77320.1"/>
    </source>
</evidence>
<comment type="caution">
    <text evidence="1">The sequence shown here is derived from an EMBL/GenBank/DDBJ whole genome shotgun (WGS) entry which is preliminary data.</text>
</comment>
<dbReference type="SUPFAM" id="SSF53756">
    <property type="entry name" value="UDP-Glycosyltransferase/glycogen phosphorylase"/>
    <property type="match status" value="1"/>
</dbReference>
<gene>
    <name evidence="1" type="ORF">EHQ62_00075</name>
</gene>
<dbReference type="Proteomes" id="UP000297567">
    <property type="component" value="Unassembled WGS sequence"/>
</dbReference>
<organism evidence="1 2">
    <name type="scientific">Leptospira jelokensis</name>
    <dbReference type="NCBI Taxonomy" id="2484931"/>
    <lineage>
        <taxon>Bacteria</taxon>
        <taxon>Pseudomonadati</taxon>
        <taxon>Spirochaetota</taxon>
        <taxon>Spirochaetia</taxon>
        <taxon>Leptospirales</taxon>
        <taxon>Leptospiraceae</taxon>
        <taxon>Leptospira</taxon>
    </lineage>
</organism>
<evidence type="ECO:0008006" key="3">
    <source>
        <dbReference type="Google" id="ProtNLM"/>
    </source>
</evidence>
<keyword evidence="2" id="KW-1185">Reference proteome</keyword>
<dbReference type="AlphaFoldDB" id="A0A4Z1A7U8"/>
<dbReference type="InterPro" id="IPR043148">
    <property type="entry name" value="TagF_C"/>
</dbReference>
<protein>
    <recommendedName>
        <fullName evidence="3">Glycosyltransferase family 1 protein</fullName>
    </recommendedName>
</protein>
<dbReference type="EMBL" id="RQGH01000002">
    <property type="protein sequence ID" value="TGL77320.1"/>
    <property type="molecule type" value="Genomic_DNA"/>
</dbReference>
<dbReference type="Gene3D" id="3.40.50.12580">
    <property type="match status" value="1"/>
</dbReference>